<sequence>MERCPPLSKLRLKRTSAERAERAHRKAHKAARKASKKHRTSLADGYTSTDSSGSRKARKKKKHLHGGDDDYNYIPSHLVHTNVQEDAFMEKMWGALEDDERLDSIDASFRSYTHIPDRWRDDHTGRESHLAQDPQYMGDDEYAEWIREGMWRKRHAREYEEKTRKETEKAARRAREAEIRAETARLEKVSLERREQKAREKARLREQEYRQRYEAQWKELLDPNVKYTRQLAYVDIPWPLFPVSLSIHSNAADHPTFGDFTQEAISRFLIPSPAELELQSPGADERERKEKKEKLREAMLRFHPDKFEGRIMQRVLHSDRDRVKEAVGQVVRVLNALMGTQSR</sequence>
<organism evidence="8 9">
    <name type="scientific">Scleroderma citrinum Foug A</name>
    <dbReference type="NCBI Taxonomy" id="1036808"/>
    <lineage>
        <taxon>Eukaryota</taxon>
        <taxon>Fungi</taxon>
        <taxon>Dikarya</taxon>
        <taxon>Basidiomycota</taxon>
        <taxon>Agaricomycotina</taxon>
        <taxon>Agaricomycetes</taxon>
        <taxon>Agaricomycetidae</taxon>
        <taxon>Boletales</taxon>
        <taxon>Sclerodermatineae</taxon>
        <taxon>Sclerodermataceae</taxon>
        <taxon>Scleroderma</taxon>
    </lineage>
</organism>
<keyword evidence="9" id="KW-1185">Reference proteome</keyword>
<keyword evidence="6" id="KW-0175">Coiled coil</keyword>
<comment type="subcellular location">
    <subcellularLocation>
        <location evidence="1">Nucleus</location>
    </subcellularLocation>
</comment>
<evidence type="ECO:0000313" key="8">
    <source>
        <dbReference type="EMBL" id="KIM63979.1"/>
    </source>
</evidence>
<evidence type="ECO:0000256" key="2">
    <source>
        <dbReference type="ARBA" id="ARBA00022553"/>
    </source>
</evidence>
<dbReference type="PANTHER" id="PTHR15263:SF1">
    <property type="entry name" value="NF-KAPPA-B INHIBITOR-LIKE PROTEIN 1"/>
    <property type="match status" value="1"/>
</dbReference>
<keyword evidence="4" id="KW-0040">ANK repeat</keyword>
<evidence type="ECO:0000256" key="7">
    <source>
        <dbReference type="SAM" id="MobiDB-lite"/>
    </source>
</evidence>
<name>A0A0C3E6A3_9AGAM</name>
<evidence type="ECO:0000313" key="9">
    <source>
        <dbReference type="Proteomes" id="UP000053989"/>
    </source>
</evidence>
<dbReference type="InterPro" id="IPR038753">
    <property type="entry name" value="NFKBIL1"/>
</dbReference>
<gene>
    <name evidence="8" type="ORF">SCLCIDRAFT_15420</name>
</gene>
<dbReference type="InParanoid" id="A0A0C3E6A3"/>
<dbReference type="HOGENOM" id="CLU_074886_0_0_1"/>
<dbReference type="GO" id="GO:0043124">
    <property type="term" value="P:negative regulation of canonical NF-kappaB signal transduction"/>
    <property type="evidence" value="ECO:0007669"/>
    <property type="project" value="InterPro"/>
</dbReference>
<protein>
    <submittedName>
        <fullName evidence="8">Uncharacterized protein</fullName>
    </submittedName>
</protein>
<dbReference type="Proteomes" id="UP000053989">
    <property type="component" value="Unassembled WGS sequence"/>
</dbReference>
<keyword evidence="2" id="KW-0597">Phosphoprotein</keyword>
<dbReference type="AlphaFoldDB" id="A0A0C3E6A3"/>
<feature type="compositionally biased region" description="Basic residues" evidence="7">
    <location>
        <begin position="55"/>
        <end position="64"/>
    </location>
</feature>
<evidence type="ECO:0000256" key="1">
    <source>
        <dbReference type="ARBA" id="ARBA00004123"/>
    </source>
</evidence>
<evidence type="ECO:0000256" key="3">
    <source>
        <dbReference type="ARBA" id="ARBA00022737"/>
    </source>
</evidence>
<reference evidence="9" key="2">
    <citation type="submission" date="2015-01" db="EMBL/GenBank/DDBJ databases">
        <title>Evolutionary Origins and Diversification of the Mycorrhizal Mutualists.</title>
        <authorList>
            <consortium name="DOE Joint Genome Institute"/>
            <consortium name="Mycorrhizal Genomics Consortium"/>
            <person name="Kohler A."/>
            <person name="Kuo A."/>
            <person name="Nagy L.G."/>
            <person name="Floudas D."/>
            <person name="Copeland A."/>
            <person name="Barry K.W."/>
            <person name="Cichocki N."/>
            <person name="Veneault-Fourrey C."/>
            <person name="LaButti K."/>
            <person name="Lindquist E.A."/>
            <person name="Lipzen A."/>
            <person name="Lundell T."/>
            <person name="Morin E."/>
            <person name="Murat C."/>
            <person name="Riley R."/>
            <person name="Ohm R."/>
            <person name="Sun H."/>
            <person name="Tunlid A."/>
            <person name="Henrissat B."/>
            <person name="Grigoriev I.V."/>
            <person name="Hibbett D.S."/>
            <person name="Martin F."/>
        </authorList>
    </citation>
    <scope>NUCLEOTIDE SEQUENCE [LARGE SCALE GENOMIC DNA]</scope>
    <source>
        <strain evidence="9">Foug A</strain>
    </source>
</reference>
<evidence type="ECO:0000256" key="6">
    <source>
        <dbReference type="SAM" id="Coils"/>
    </source>
</evidence>
<feature type="coiled-coil region" evidence="6">
    <location>
        <begin position="160"/>
        <end position="208"/>
    </location>
</feature>
<dbReference type="STRING" id="1036808.A0A0C3E6A3"/>
<keyword evidence="3" id="KW-0677">Repeat</keyword>
<dbReference type="PANTHER" id="PTHR15263">
    <property type="entry name" value="I-KAPPA-B-LIKE PROTEIN IKBL"/>
    <property type="match status" value="1"/>
</dbReference>
<dbReference type="OrthoDB" id="412109at2759"/>
<keyword evidence="5" id="KW-0539">Nucleus</keyword>
<accession>A0A0C3E6A3</accession>
<dbReference type="GO" id="GO:0005634">
    <property type="term" value="C:nucleus"/>
    <property type="evidence" value="ECO:0007669"/>
    <property type="project" value="UniProtKB-SubCell"/>
</dbReference>
<proteinExistence type="predicted"/>
<evidence type="ECO:0000256" key="4">
    <source>
        <dbReference type="ARBA" id="ARBA00023043"/>
    </source>
</evidence>
<evidence type="ECO:0000256" key="5">
    <source>
        <dbReference type="ARBA" id="ARBA00023242"/>
    </source>
</evidence>
<feature type="region of interest" description="Disordered" evidence="7">
    <location>
        <begin position="1"/>
        <end position="74"/>
    </location>
</feature>
<dbReference type="EMBL" id="KN822031">
    <property type="protein sequence ID" value="KIM63979.1"/>
    <property type="molecule type" value="Genomic_DNA"/>
</dbReference>
<feature type="compositionally biased region" description="Basic residues" evidence="7">
    <location>
        <begin position="22"/>
        <end position="40"/>
    </location>
</feature>
<reference evidence="8 9" key="1">
    <citation type="submission" date="2014-04" db="EMBL/GenBank/DDBJ databases">
        <authorList>
            <consortium name="DOE Joint Genome Institute"/>
            <person name="Kuo A."/>
            <person name="Kohler A."/>
            <person name="Nagy L.G."/>
            <person name="Floudas D."/>
            <person name="Copeland A."/>
            <person name="Barry K.W."/>
            <person name="Cichocki N."/>
            <person name="Veneault-Fourrey C."/>
            <person name="LaButti K."/>
            <person name="Lindquist E.A."/>
            <person name="Lipzen A."/>
            <person name="Lundell T."/>
            <person name="Morin E."/>
            <person name="Murat C."/>
            <person name="Sun H."/>
            <person name="Tunlid A."/>
            <person name="Henrissat B."/>
            <person name="Grigoriev I.V."/>
            <person name="Hibbett D.S."/>
            <person name="Martin F."/>
            <person name="Nordberg H.P."/>
            <person name="Cantor M.N."/>
            <person name="Hua S.X."/>
        </authorList>
    </citation>
    <scope>NUCLEOTIDE SEQUENCE [LARGE SCALE GENOMIC DNA]</scope>
    <source>
        <strain evidence="8 9">Foug A</strain>
    </source>
</reference>